<dbReference type="EMBL" id="JACIJB010000002">
    <property type="protein sequence ID" value="MBB5660284.1"/>
    <property type="molecule type" value="Genomic_DNA"/>
</dbReference>
<dbReference type="GO" id="GO:0008684">
    <property type="term" value="F:2-oxopent-4-enoate hydratase activity"/>
    <property type="evidence" value="ECO:0007669"/>
    <property type="project" value="UniProtKB-EC"/>
</dbReference>
<dbReference type="EC" id="4.2.1.80" evidence="1"/>
<dbReference type="SUPFAM" id="SSF56529">
    <property type="entry name" value="FAH"/>
    <property type="match status" value="1"/>
</dbReference>
<gene>
    <name evidence="1" type="ORF">FHS65_001024</name>
</gene>
<keyword evidence="2" id="KW-1185">Reference proteome</keyword>
<dbReference type="PANTHER" id="PTHR30143">
    <property type="entry name" value="ACID HYDRATASE"/>
    <property type="match status" value="1"/>
</dbReference>
<keyword evidence="1" id="KW-0456">Lyase</keyword>
<proteinExistence type="predicted"/>
<dbReference type="GO" id="GO:0005737">
    <property type="term" value="C:cytoplasm"/>
    <property type="evidence" value="ECO:0007669"/>
    <property type="project" value="TreeGrafter"/>
</dbReference>
<dbReference type="AlphaFoldDB" id="A0A7W9A2P1"/>
<accession>A0A7W9A2P1</accession>
<dbReference type="Proteomes" id="UP000548978">
    <property type="component" value="Unassembled WGS sequence"/>
</dbReference>
<name>A0A7W9A2P1_9CAUL</name>
<comment type="caution">
    <text evidence="1">The sequence shown here is derived from an EMBL/GenBank/DDBJ whole genome shotgun (WGS) entry which is preliminary data.</text>
</comment>
<organism evidence="1 2">
    <name type="scientific">Brevundimonas halotolerans</name>
    <dbReference type="NCBI Taxonomy" id="69670"/>
    <lineage>
        <taxon>Bacteria</taxon>
        <taxon>Pseudomonadati</taxon>
        <taxon>Pseudomonadota</taxon>
        <taxon>Alphaproteobacteria</taxon>
        <taxon>Caulobacterales</taxon>
        <taxon>Caulobacteraceae</taxon>
        <taxon>Brevundimonas</taxon>
    </lineage>
</organism>
<evidence type="ECO:0000313" key="2">
    <source>
        <dbReference type="Proteomes" id="UP000548978"/>
    </source>
</evidence>
<dbReference type="RefSeq" id="WP_123287731.1">
    <property type="nucleotide sequence ID" value="NZ_JACIJB010000002.1"/>
</dbReference>
<reference evidence="1 2" key="1">
    <citation type="submission" date="2020-08" db="EMBL/GenBank/DDBJ databases">
        <title>Genomic Encyclopedia of Type Strains, Phase IV (KMG-IV): sequencing the most valuable type-strain genomes for metagenomic binning, comparative biology and taxonomic classification.</title>
        <authorList>
            <person name="Goeker M."/>
        </authorList>
    </citation>
    <scope>NUCLEOTIDE SEQUENCE [LARGE SCALE GENOMIC DNA]</scope>
    <source>
        <strain evidence="1 2">DSM 24448</strain>
    </source>
</reference>
<dbReference type="PANTHER" id="PTHR30143:SF0">
    <property type="entry name" value="2-KETO-4-PENTENOATE HYDRATASE"/>
    <property type="match status" value="1"/>
</dbReference>
<sequence length="279" mass="28455">MTAHALPHAAVLSEDGRAIARAFVEARRAGRALPTYPGTVPGTLDEAYAIQDAAIALVPDAIAGWKLGRIPPPLDAQFGAGRLAGPIFAASVRPAAGLTDFPLIDGGFGAVEAEYLLLMAETPPLRDSWTVAEATRLVSQIRVGVEIAGSPFPGINDHGPAVTASDFGNNAGLILGAEVVRDWAGDPGALDDLTCAMRIDGETVGTGGATSIPGGPFDSLAFLLNVLAGRGLRPQVGQWISTGAATGVHRIAIGQTAEADFGPSGIIACRAIRAEGVNP</sequence>
<protein>
    <submittedName>
        <fullName evidence="1">2-keto-4-pentenoate hydratase</fullName>
        <ecNumber evidence="1">4.2.1.80</ecNumber>
    </submittedName>
</protein>
<dbReference type="InterPro" id="IPR050772">
    <property type="entry name" value="Hydratase-Decarb/MhpD_sf"/>
</dbReference>
<dbReference type="Gene3D" id="3.90.850.10">
    <property type="entry name" value="Fumarylacetoacetase-like, C-terminal domain"/>
    <property type="match status" value="1"/>
</dbReference>
<dbReference type="InterPro" id="IPR036663">
    <property type="entry name" value="Fumarylacetoacetase_C_sf"/>
</dbReference>
<dbReference type="OrthoDB" id="9792137at2"/>
<evidence type="ECO:0000313" key="1">
    <source>
        <dbReference type="EMBL" id="MBB5660284.1"/>
    </source>
</evidence>